<dbReference type="GO" id="GO:0035197">
    <property type="term" value="F:siRNA binding"/>
    <property type="evidence" value="ECO:0007669"/>
    <property type="project" value="TreeGrafter"/>
</dbReference>
<feature type="domain" description="DRBM" evidence="3">
    <location>
        <begin position="123"/>
        <end position="190"/>
    </location>
</feature>
<dbReference type="AlphaFoldDB" id="A0A077ZCW3"/>
<gene>
    <name evidence="4" type="ORF">TTRE_0000568001</name>
</gene>
<evidence type="ECO:0000313" key="4">
    <source>
        <dbReference type="EMBL" id="CDW57388.1"/>
    </source>
</evidence>
<dbReference type="GO" id="GO:0016442">
    <property type="term" value="C:RISC complex"/>
    <property type="evidence" value="ECO:0007669"/>
    <property type="project" value="TreeGrafter"/>
</dbReference>
<dbReference type="STRING" id="36087.A0A077ZCW3"/>
<dbReference type="SUPFAM" id="SSF54768">
    <property type="entry name" value="dsRNA-binding domain-like"/>
    <property type="match status" value="3"/>
</dbReference>
<organism evidence="4 5">
    <name type="scientific">Trichuris trichiura</name>
    <name type="common">Whipworm</name>
    <name type="synonym">Trichocephalus trichiurus</name>
    <dbReference type="NCBI Taxonomy" id="36087"/>
    <lineage>
        <taxon>Eukaryota</taxon>
        <taxon>Metazoa</taxon>
        <taxon>Ecdysozoa</taxon>
        <taxon>Nematoda</taxon>
        <taxon>Enoplea</taxon>
        <taxon>Dorylaimia</taxon>
        <taxon>Trichinellida</taxon>
        <taxon>Trichuridae</taxon>
        <taxon>Trichuris</taxon>
    </lineage>
</organism>
<dbReference type="GO" id="GO:0005634">
    <property type="term" value="C:nucleus"/>
    <property type="evidence" value="ECO:0007669"/>
    <property type="project" value="TreeGrafter"/>
</dbReference>
<dbReference type="PROSITE" id="PS50137">
    <property type="entry name" value="DS_RBD"/>
    <property type="match status" value="2"/>
</dbReference>
<dbReference type="Pfam" id="PF00035">
    <property type="entry name" value="dsrm"/>
    <property type="match status" value="2"/>
</dbReference>
<reference evidence="4" key="1">
    <citation type="submission" date="2014-01" db="EMBL/GenBank/DDBJ databases">
        <authorList>
            <person name="Aslett M."/>
        </authorList>
    </citation>
    <scope>NUCLEOTIDE SEQUENCE</scope>
</reference>
<keyword evidence="1 2" id="KW-0694">RNA-binding</keyword>
<dbReference type="Gene3D" id="3.30.160.20">
    <property type="match status" value="3"/>
</dbReference>
<dbReference type="PANTHER" id="PTHR46205:SF3">
    <property type="entry name" value="LOQUACIOUS, ISOFORM B"/>
    <property type="match status" value="1"/>
</dbReference>
<dbReference type="InterPro" id="IPR014720">
    <property type="entry name" value="dsRBD_dom"/>
</dbReference>
<dbReference type="GO" id="GO:0003725">
    <property type="term" value="F:double-stranded RNA binding"/>
    <property type="evidence" value="ECO:0007669"/>
    <property type="project" value="TreeGrafter"/>
</dbReference>
<protein>
    <submittedName>
        <fullName evidence="4">Dsrm domain containing protein</fullName>
    </submittedName>
</protein>
<name>A0A077ZCW3_TRITR</name>
<evidence type="ECO:0000256" key="1">
    <source>
        <dbReference type="ARBA" id="ARBA00022884"/>
    </source>
</evidence>
<evidence type="ECO:0000256" key="2">
    <source>
        <dbReference type="PROSITE-ProRule" id="PRU00266"/>
    </source>
</evidence>
<dbReference type="PANTHER" id="PTHR46205">
    <property type="entry name" value="LOQUACIOUS, ISOFORM B"/>
    <property type="match status" value="1"/>
</dbReference>
<dbReference type="GO" id="GO:0030422">
    <property type="term" value="P:siRNA processing"/>
    <property type="evidence" value="ECO:0007669"/>
    <property type="project" value="TreeGrafter"/>
</dbReference>
<keyword evidence="5" id="KW-1185">Reference proteome</keyword>
<reference evidence="4" key="2">
    <citation type="submission" date="2014-03" db="EMBL/GenBank/DDBJ databases">
        <title>The whipworm genome and dual-species transcriptomics of an intimate host-pathogen interaction.</title>
        <authorList>
            <person name="Foth B.J."/>
            <person name="Tsai I.J."/>
            <person name="Reid A.J."/>
            <person name="Bancroft A.J."/>
            <person name="Nichol S."/>
            <person name="Tracey A."/>
            <person name="Holroyd N."/>
            <person name="Cotton J.A."/>
            <person name="Stanley E.J."/>
            <person name="Zarowiecki M."/>
            <person name="Liu J.Z."/>
            <person name="Huckvale T."/>
            <person name="Cooper P.J."/>
            <person name="Grencis R.K."/>
            <person name="Berriman M."/>
        </authorList>
    </citation>
    <scope>NUCLEOTIDE SEQUENCE [LARGE SCALE GENOMIC DNA]</scope>
</reference>
<dbReference type="InterPro" id="IPR051247">
    <property type="entry name" value="RLC_Component"/>
</dbReference>
<dbReference type="OrthoDB" id="5961559at2759"/>
<dbReference type="GO" id="GO:0005737">
    <property type="term" value="C:cytoplasm"/>
    <property type="evidence" value="ECO:0007669"/>
    <property type="project" value="TreeGrafter"/>
</dbReference>
<sequence length="335" mass="37148">MASQENILNLLNEYCMRYRMRAVFDLLNTTGPAHCPVFTIRVTVGSDYTAVGKGCTKQSARLDAVANMLEQIVQDEKHLQWGLPVGREEALQTINNCRAKGKSESCVLQVDPVPVKESHQLANAQSQLHSLFAQKGKKCPRYVDTSDSGAPGFCTIKVVLDNGVTAVGVARSKKSAKQLAAFNALKKLNEMQNDCSSSDVKNATYTITEEANEEANMDTAENEACDDFGDDISNRFDLNDIPMEHEDNDEKLFYEESNSDHLNLLCAMCEQKGWAYNFTEPAQPENAESVDKMVFLCLPEDQVFGGIGKDVESAKWHAAHVALMYFHLIGCETKQ</sequence>
<dbReference type="GO" id="GO:0070578">
    <property type="term" value="C:RISC-loading complex"/>
    <property type="evidence" value="ECO:0007669"/>
    <property type="project" value="TreeGrafter"/>
</dbReference>
<proteinExistence type="predicted"/>
<evidence type="ECO:0000259" key="3">
    <source>
        <dbReference type="PROSITE" id="PS50137"/>
    </source>
</evidence>
<dbReference type="GO" id="GO:0070920">
    <property type="term" value="P:regulation of regulatory ncRNA processing"/>
    <property type="evidence" value="ECO:0007669"/>
    <property type="project" value="TreeGrafter"/>
</dbReference>
<accession>A0A077ZCW3</accession>
<dbReference type="Proteomes" id="UP000030665">
    <property type="component" value="Unassembled WGS sequence"/>
</dbReference>
<dbReference type="EMBL" id="HG806156">
    <property type="protein sequence ID" value="CDW57388.1"/>
    <property type="molecule type" value="Genomic_DNA"/>
</dbReference>
<dbReference type="SMART" id="SM00358">
    <property type="entry name" value="DSRM"/>
    <property type="match status" value="2"/>
</dbReference>
<evidence type="ECO:0000313" key="5">
    <source>
        <dbReference type="Proteomes" id="UP000030665"/>
    </source>
</evidence>
<feature type="domain" description="DRBM" evidence="3">
    <location>
        <begin position="6"/>
        <end position="74"/>
    </location>
</feature>